<proteinExistence type="predicted"/>
<reference evidence="3 4" key="1">
    <citation type="submission" date="2019-10" db="EMBL/GenBank/DDBJ databases">
        <title>Dictyobacter vulcani sp. nov., within the class Ktedonobacteria, isolated from soil of volcanic Mt. Zao.</title>
        <authorList>
            <person name="Zheng Y."/>
            <person name="Wang C.M."/>
            <person name="Sakai Y."/>
            <person name="Abe K."/>
            <person name="Yokota A."/>
            <person name="Yabe S."/>
        </authorList>
    </citation>
    <scope>NUCLEOTIDE SEQUENCE [LARGE SCALE GENOMIC DNA]</scope>
    <source>
        <strain evidence="3 4">W12</strain>
    </source>
</reference>
<dbReference type="RefSeq" id="WP_151755571.1">
    <property type="nucleotide sequence ID" value="NZ_BKZW01000001.1"/>
</dbReference>
<name>A0A5J4KMS5_9CHLR</name>
<keyword evidence="4" id="KW-1185">Reference proteome</keyword>
<feature type="compositionally biased region" description="Polar residues" evidence="1">
    <location>
        <begin position="54"/>
        <end position="76"/>
    </location>
</feature>
<feature type="transmembrane region" description="Helical" evidence="2">
    <location>
        <begin position="224"/>
        <end position="246"/>
    </location>
</feature>
<sequence length="371" mass="40696">MSLSEYEKSLIPPPPTPKYTDTQEFADLARQNPAAAFSNGVSQTIKERRKEASADTSQTEPLVKQQGQSNGHQTIPNTPPPLPKQGIFDGLKTWWQRGGNGSSSNSQGTTQTAAPPKKEKEAPPPDERSAIEKMRDKVAEFDEDYKDIGERLLGGFTQFIGYAVLFLLMAWIGSDLGKFFTPTMDLVPAYGLAFTIEGVIAACTVAMGRAFAELSSGKPNFGRMAMVVLIWIILNSSSAFGLYLVITHNNQITQGSIEQLSMVIRVIAVALADLGCSAVLMFKGRSLQKHIESIRKRATAIGELADAQRGIEEADKNAALRDQMMKSTLKIQEDLSEKIGEAVSMVMTSILEKMEKALKDEEKNERGYGRR</sequence>
<feature type="transmembrane region" description="Helical" evidence="2">
    <location>
        <begin position="152"/>
        <end position="172"/>
    </location>
</feature>
<keyword evidence="2" id="KW-1133">Transmembrane helix</keyword>
<evidence type="ECO:0000313" key="3">
    <source>
        <dbReference type="EMBL" id="GER87591.1"/>
    </source>
</evidence>
<keyword evidence="2" id="KW-0812">Transmembrane</keyword>
<evidence type="ECO:0000313" key="4">
    <source>
        <dbReference type="Proteomes" id="UP000326912"/>
    </source>
</evidence>
<dbReference type="AlphaFoldDB" id="A0A5J4KMS5"/>
<accession>A0A5J4KMS5</accession>
<keyword evidence="2" id="KW-0472">Membrane</keyword>
<dbReference type="EMBL" id="BKZW01000001">
    <property type="protein sequence ID" value="GER87591.1"/>
    <property type="molecule type" value="Genomic_DNA"/>
</dbReference>
<feature type="transmembrane region" description="Helical" evidence="2">
    <location>
        <begin position="262"/>
        <end position="282"/>
    </location>
</feature>
<feature type="region of interest" description="Disordered" evidence="1">
    <location>
        <begin position="1"/>
        <end position="131"/>
    </location>
</feature>
<gene>
    <name evidence="3" type="ORF">KDW_17530</name>
</gene>
<feature type="compositionally biased region" description="Basic and acidic residues" evidence="1">
    <location>
        <begin position="116"/>
        <end position="131"/>
    </location>
</feature>
<comment type="caution">
    <text evidence="3">The sequence shown here is derived from an EMBL/GenBank/DDBJ whole genome shotgun (WGS) entry which is preliminary data.</text>
</comment>
<evidence type="ECO:0000256" key="2">
    <source>
        <dbReference type="SAM" id="Phobius"/>
    </source>
</evidence>
<feature type="transmembrane region" description="Helical" evidence="2">
    <location>
        <begin position="192"/>
        <end position="212"/>
    </location>
</feature>
<protein>
    <submittedName>
        <fullName evidence="3">Uncharacterized protein</fullName>
    </submittedName>
</protein>
<evidence type="ECO:0000256" key="1">
    <source>
        <dbReference type="SAM" id="MobiDB-lite"/>
    </source>
</evidence>
<feature type="compositionally biased region" description="Low complexity" evidence="1">
    <location>
        <begin position="102"/>
        <end position="115"/>
    </location>
</feature>
<dbReference type="Proteomes" id="UP000326912">
    <property type="component" value="Unassembled WGS sequence"/>
</dbReference>
<organism evidence="3 4">
    <name type="scientific">Dictyobacter vulcani</name>
    <dbReference type="NCBI Taxonomy" id="2607529"/>
    <lineage>
        <taxon>Bacteria</taxon>
        <taxon>Bacillati</taxon>
        <taxon>Chloroflexota</taxon>
        <taxon>Ktedonobacteria</taxon>
        <taxon>Ktedonobacterales</taxon>
        <taxon>Dictyobacteraceae</taxon>
        <taxon>Dictyobacter</taxon>
    </lineage>
</organism>